<evidence type="ECO:0000313" key="1">
    <source>
        <dbReference type="EMBL" id="AUV59893.1"/>
    </source>
</evidence>
<dbReference type="EMBL" id="MG765277">
    <property type="protein sequence ID" value="AUV59893.1"/>
    <property type="molecule type" value="Genomic_DNA"/>
</dbReference>
<dbReference type="RefSeq" id="YP_009798177.1">
    <property type="nucleotide sequence ID" value="NC_047924.1"/>
</dbReference>
<dbReference type="GeneID" id="54988622"/>
<dbReference type="Proteomes" id="UP000241463">
    <property type="component" value="Segment"/>
</dbReference>
<reference evidence="1 2" key="1">
    <citation type="submission" date="2018-01" db="EMBL/GenBank/DDBJ databases">
        <title>Lactobacillus phages that infect wine-derived L. plantarum strains.</title>
        <authorList>
            <person name="Kyrkou I."/>
            <person name="Hestbjerg Hansen L."/>
        </authorList>
    </citation>
    <scope>NUCLEOTIDE SEQUENCE [LARGE SCALE GENOMIC DNA]</scope>
</reference>
<name>A0A2K9VCD8_9CAUD</name>
<dbReference type="KEGG" id="vg:54988622"/>
<protein>
    <submittedName>
        <fullName evidence="1">Uncharacterized protein</fullName>
    </submittedName>
</protein>
<proteinExistence type="predicted"/>
<sequence length="76" mass="8536">MTFKDYYTKENICSSDTVAKIVGKDSKDKFAMVKNMDGNTFCISRPFTNNSDYEGINKLVIMSHSDGMPLLTKVAE</sequence>
<evidence type="ECO:0000313" key="2">
    <source>
        <dbReference type="Proteomes" id="UP000241463"/>
    </source>
</evidence>
<accession>A0A2K9VCD8</accession>
<keyword evidence="2" id="KW-1185">Reference proteome</keyword>
<organism evidence="1 2">
    <name type="scientific">Lactobacillus phage Bacchae</name>
    <dbReference type="NCBI Taxonomy" id="2079429"/>
    <lineage>
        <taxon>Viruses</taxon>
        <taxon>Duplodnaviria</taxon>
        <taxon>Heunggongvirae</taxon>
        <taxon>Uroviricota</taxon>
        <taxon>Caudoviricetes</taxon>
        <taxon>Herelleviridae</taxon>
        <taxon>Harbinvirus</taxon>
        <taxon>Harbinvirus bacchae</taxon>
    </lineage>
</organism>